<dbReference type="Pfam" id="PF00201">
    <property type="entry name" value="UDPGT"/>
    <property type="match status" value="1"/>
</dbReference>
<dbReference type="AlphaFoldDB" id="A0A835L9T6"/>
<sequence>MGKVPHVLVVPLPAQGHVMPLMSFAQRLVDHGVKVTFVNAEFIHKKLVSSLINHKEEKEDRRIHLVPITGESNINDDRTDEQIFYEFISENTQIHLEKLINTINESGNEKIDCVVADPYLGWTLEFTEKLGIKRAAFWNISLSALAFTLLVPKLLEEGVIDDKGYPMKEENIRLPPSMPAMSSVDFYWGFSDDIKLREILSKFLDKANKGAKAANWIVCNSWCELEPASNDFIPNILTIGPLLASEQLGHPTGQLLPEDSTCLTWLDQQPAQSVIYLAFGSTTIFNKSQFNELVHGLELVNRPFLWVVRSDFTDELSSLYTDSFKVRLAHYGKIVDWAPQQKVLAHPSIACFVTHCGWSSVVEGVSMGVPLLGWPYFSDHFHNQNYICDIWKVGLRLDKDENGVVTGTEINKKVQELLGNEGIRSRANKLKDVAKRTVSEGGSSSEHFKDFINWIKG</sequence>
<dbReference type="PANTHER" id="PTHR11926">
    <property type="entry name" value="GLUCOSYL/GLUCURONOSYL TRANSFERASES"/>
    <property type="match status" value="1"/>
</dbReference>
<evidence type="ECO:0000256" key="2">
    <source>
        <dbReference type="ARBA" id="ARBA00022679"/>
    </source>
</evidence>
<dbReference type="InterPro" id="IPR035595">
    <property type="entry name" value="UDP_glycos_trans_CS"/>
</dbReference>
<dbReference type="EMBL" id="JADFTS010000009">
    <property type="protein sequence ID" value="KAF9587393.1"/>
    <property type="molecule type" value="Genomic_DNA"/>
</dbReference>
<evidence type="ECO:0000256" key="4">
    <source>
        <dbReference type="RuleBase" id="RU362057"/>
    </source>
</evidence>
<evidence type="ECO:0000313" key="5">
    <source>
        <dbReference type="EMBL" id="KAF9587393.1"/>
    </source>
</evidence>
<dbReference type="GO" id="GO:0080043">
    <property type="term" value="F:quercetin 3-O-glucosyltransferase activity"/>
    <property type="evidence" value="ECO:0007669"/>
    <property type="project" value="TreeGrafter"/>
</dbReference>
<reference evidence="5 6" key="1">
    <citation type="submission" date="2020-10" db="EMBL/GenBank/DDBJ databases">
        <title>The Coptis chinensis genome and diversification of protoberbering-type alkaloids.</title>
        <authorList>
            <person name="Wang B."/>
            <person name="Shu S."/>
            <person name="Song C."/>
            <person name="Liu Y."/>
        </authorList>
    </citation>
    <scope>NUCLEOTIDE SEQUENCE [LARGE SCALE GENOMIC DNA]</scope>
    <source>
        <strain evidence="5">HL-2020</strain>
        <tissue evidence="5">Leaf</tissue>
    </source>
</reference>
<dbReference type="Proteomes" id="UP000631114">
    <property type="component" value="Unassembled WGS sequence"/>
</dbReference>
<dbReference type="PANTHER" id="PTHR11926:SF1412">
    <property type="entry name" value="UDP-GLYCOSYLTRANSFERASE 83A1-LIKE"/>
    <property type="match status" value="1"/>
</dbReference>
<dbReference type="PROSITE" id="PS00018">
    <property type="entry name" value="EF_HAND_1"/>
    <property type="match status" value="1"/>
</dbReference>
<evidence type="ECO:0000256" key="3">
    <source>
        <dbReference type="RuleBase" id="RU003718"/>
    </source>
</evidence>
<comment type="caution">
    <text evidence="5">The sequence shown here is derived from an EMBL/GenBank/DDBJ whole genome shotgun (WGS) entry which is preliminary data.</text>
</comment>
<dbReference type="PROSITE" id="PS00375">
    <property type="entry name" value="UDPGT"/>
    <property type="match status" value="1"/>
</dbReference>
<keyword evidence="6" id="KW-1185">Reference proteome</keyword>
<dbReference type="SUPFAM" id="SSF53756">
    <property type="entry name" value="UDP-Glycosyltransferase/glycogen phosphorylase"/>
    <property type="match status" value="1"/>
</dbReference>
<evidence type="ECO:0000313" key="6">
    <source>
        <dbReference type="Proteomes" id="UP000631114"/>
    </source>
</evidence>
<dbReference type="FunFam" id="3.40.50.2000:FF:000061">
    <property type="entry name" value="UDP-glycosyltransferase 83A1"/>
    <property type="match status" value="1"/>
</dbReference>
<name>A0A835L9T6_9MAGN</name>
<keyword evidence="2 3" id="KW-0808">Transferase</keyword>
<dbReference type="GO" id="GO:0080044">
    <property type="term" value="F:quercetin 7-O-glucosyltransferase activity"/>
    <property type="evidence" value="ECO:0007669"/>
    <property type="project" value="TreeGrafter"/>
</dbReference>
<proteinExistence type="inferred from homology"/>
<dbReference type="CDD" id="cd03784">
    <property type="entry name" value="GT1_Gtf-like"/>
    <property type="match status" value="1"/>
</dbReference>
<keyword evidence="3" id="KW-0328">Glycosyltransferase</keyword>
<accession>A0A835L9T6</accession>
<dbReference type="InterPro" id="IPR018247">
    <property type="entry name" value="EF_Hand_1_Ca_BS"/>
</dbReference>
<organism evidence="5 6">
    <name type="scientific">Coptis chinensis</name>
    <dbReference type="NCBI Taxonomy" id="261450"/>
    <lineage>
        <taxon>Eukaryota</taxon>
        <taxon>Viridiplantae</taxon>
        <taxon>Streptophyta</taxon>
        <taxon>Embryophyta</taxon>
        <taxon>Tracheophyta</taxon>
        <taxon>Spermatophyta</taxon>
        <taxon>Magnoliopsida</taxon>
        <taxon>Ranunculales</taxon>
        <taxon>Ranunculaceae</taxon>
        <taxon>Coptidoideae</taxon>
        <taxon>Coptis</taxon>
    </lineage>
</organism>
<gene>
    <name evidence="5" type="ORF">IFM89_002033</name>
</gene>
<dbReference type="EC" id="2.4.1.-" evidence="4"/>
<dbReference type="InterPro" id="IPR002213">
    <property type="entry name" value="UDP_glucos_trans"/>
</dbReference>
<comment type="similarity">
    <text evidence="1 3">Belongs to the UDP-glycosyltransferase family.</text>
</comment>
<dbReference type="Gene3D" id="3.40.50.2000">
    <property type="entry name" value="Glycogen Phosphorylase B"/>
    <property type="match status" value="2"/>
</dbReference>
<dbReference type="FunFam" id="3.40.50.2000:FF:000108">
    <property type="entry name" value="UDP-glycosyltransferase 83A1"/>
    <property type="match status" value="1"/>
</dbReference>
<dbReference type="OrthoDB" id="5835829at2759"/>
<protein>
    <recommendedName>
        <fullName evidence="4">Glycosyltransferase</fullName>
        <ecNumber evidence="4">2.4.1.-</ecNumber>
    </recommendedName>
</protein>
<evidence type="ECO:0000256" key="1">
    <source>
        <dbReference type="ARBA" id="ARBA00009995"/>
    </source>
</evidence>